<dbReference type="InterPro" id="IPR006171">
    <property type="entry name" value="TOPRIM_dom"/>
</dbReference>
<accession>A0A8G2BEV2</accession>
<dbReference type="Pfam" id="PF23639">
    <property type="entry name" value="DUF7146"/>
    <property type="match status" value="1"/>
</dbReference>
<dbReference type="SUPFAM" id="SSF56731">
    <property type="entry name" value="DNA primase core"/>
    <property type="match status" value="1"/>
</dbReference>
<dbReference type="RefSeq" id="WP_093147857.1">
    <property type="nucleotide sequence ID" value="NZ_FNBW01000001.1"/>
</dbReference>
<organism evidence="2 3">
    <name type="scientific">Thalassobaculum litoreum DSM 18839</name>
    <dbReference type="NCBI Taxonomy" id="1123362"/>
    <lineage>
        <taxon>Bacteria</taxon>
        <taxon>Pseudomonadati</taxon>
        <taxon>Pseudomonadota</taxon>
        <taxon>Alphaproteobacteria</taxon>
        <taxon>Rhodospirillales</taxon>
        <taxon>Thalassobaculaceae</taxon>
        <taxon>Thalassobaculum</taxon>
    </lineage>
</organism>
<dbReference type="SMART" id="SM00493">
    <property type="entry name" value="TOPRIM"/>
    <property type="match status" value="1"/>
</dbReference>
<evidence type="ECO:0000313" key="2">
    <source>
        <dbReference type="EMBL" id="SDF15502.1"/>
    </source>
</evidence>
<sequence length="321" mass="34390">MTSARTIARTLYSGAKPSGGGWLTRCPVPTHGNGKGDRNPSLLVTDGETRPLYTCFGGCPSTAVADEIRHRGLVEVEERETGRTECQGSRDDEQVRTDKARSIWGEADSPPFAYLTTRGISVAPPPSIRWHRSLAYDRTTFYPAMVAAVQGDDGRLVAVHRTFLTPDATGKAPVAAPKKALGSIRGGAVRLAKAGATLLLAEGIEDALSLVEMTGHPTWAVLGTSGFYNVILPDAVETVILAPDGDPAGEKVVSRAAERFAAEGRQVLHLRPPADMDWNDCLVAWHERAAIGEHDGGIPPDTAERQAFLDVLGWEVRHVGN</sequence>
<protein>
    <submittedName>
        <fullName evidence="2">Toprim domain-containing protein</fullName>
    </submittedName>
</protein>
<dbReference type="AlphaFoldDB" id="A0A8G2BEV2"/>
<dbReference type="PROSITE" id="PS50880">
    <property type="entry name" value="TOPRIM"/>
    <property type="match status" value="1"/>
</dbReference>
<keyword evidence="3" id="KW-1185">Reference proteome</keyword>
<dbReference type="Proteomes" id="UP000198615">
    <property type="component" value="Unassembled WGS sequence"/>
</dbReference>
<dbReference type="Pfam" id="PF13362">
    <property type="entry name" value="Toprim_3"/>
    <property type="match status" value="1"/>
</dbReference>
<comment type="caution">
    <text evidence="2">The sequence shown here is derived from an EMBL/GenBank/DDBJ whole genome shotgun (WGS) entry which is preliminary data.</text>
</comment>
<evidence type="ECO:0000313" key="3">
    <source>
        <dbReference type="Proteomes" id="UP000198615"/>
    </source>
</evidence>
<dbReference type="InterPro" id="IPR034154">
    <property type="entry name" value="TOPRIM_DnaG/twinkle"/>
</dbReference>
<dbReference type="EMBL" id="FNBW01000001">
    <property type="protein sequence ID" value="SDF15502.1"/>
    <property type="molecule type" value="Genomic_DNA"/>
</dbReference>
<name>A0A8G2BEV2_9PROT</name>
<dbReference type="CDD" id="cd01029">
    <property type="entry name" value="TOPRIM_primases"/>
    <property type="match status" value="1"/>
</dbReference>
<gene>
    <name evidence="2" type="ORF">SAMN05660686_00488</name>
</gene>
<reference evidence="2 3" key="1">
    <citation type="submission" date="2016-10" db="EMBL/GenBank/DDBJ databases">
        <authorList>
            <person name="Varghese N."/>
            <person name="Submissions S."/>
        </authorList>
    </citation>
    <scope>NUCLEOTIDE SEQUENCE [LARGE SCALE GENOMIC DNA]</scope>
    <source>
        <strain evidence="2 3">DSM 18839</strain>
    </source>
</reference>
<evidence type="ECO:0000259" key="1">
    <source>
        <dbReference type="PROSITE" id="PS50880"/>
    </source>
</evidence>
<proteinExistence type="predicted"/>
<dbReference type="Gene3D" id="3.40.1360.10">
    <property type="match status" value="1"/>
</dbReference>
<dbReference type="InterPro" id="IPR055570">
    <property type="entry name" value="DUF7146"/>
</dbReference>
<dbReference type="OrthoDB" id="9811157at2"/>
<feature type="domain" description="Toprim" evidence="1">
    <location>
        <begin position="196"/>
        <end position="275"/>
    </location>
</feature>